<gene>
    <name evidence="3" type="ORF">A3F55_00690</name>
</gene>
<evidence type="ECO:0000313" key="4">
    <source>
        <dbReference type="Proteomes" id="UP000178091"/>
    </source>
</evidence>
<dbReference type="GO" id="GO:0004222">
    <property type="term" value="F:metalloendopeptidase activity"/>
    <property type="evidence" value="ECO:0007669"/>
    <property type="project" value="TreeGrafter"/>
</dbReference>
<name>A0A1F4XUJ3_9BACT</name>
<dbReference type="InterPro" id="IPR011055">
    <property type="entry name" value="Dup_hybrid_motif"/>
</dbReference>
<evidence type="ECO:0000256" key="1">
    <source>
        <dbReference type="SAM" id="Coils"/>
    </source>
</evidence>
<accession>A0A1F4XUJ3</accession>
<dbReference type="Pfam" id="PF01551">
    <property type="entry name" value="Peptidase_M23"/>
    <property type="match status" value="1"/>
</dbReference>
<evidence type="ECO:0000259" key="2">
    <source>
        <dbReference type="Pfam" id="PF01551"/>
    </source>
</evidence>
<feature type="domain" description="M23ase beta-sheet core" evidence="2">
    <location>
        <begin position="297"/>
        <end position="390"/>
    </location>
</feature>
<dbReference type="EMBL" id="MEWW01000001">
    <property type="protein sequence ID" value="OGC85268.1"/>
    <property type="molecule type" value="Genomic_DNA"/>
</dbReference>
<dbReference type="InterPro" id="IPR050570">
    <property type="entry name" value="Cell_wall_metabolism_enzyme"/>
</dbReference>
<dbReference type="SUPFAM" id="SSF51261">
    <property type="entry name" value="Duplicated hybrid motif"/>
    <property type="match status" value="1"/>
</dbReference>
<evidence type="ECO:0000313" key="3">
    <source>
        <dbReference type="EMBL" id="OGC85268.1"/>
    </source>
</evidence>
<dbReference type="InterPro" id="IPR016047">
    <property type="entry name" value="M23ase_b-sheet_dom"/>
</dbReference>
<organism evidence="3 4">
    <name type="scientific">Candidatus Adlerbacteria bacterium RIFCSPHIGHO2_12_FULL_53_18</name>
    <dbReference type="NCBI Taxonomy" id="1797242"/>
    <lineage>
        <taxon>Bacteria</taxon>
        <taxon>Candidatus Adleribacteriota</taxon>
    </lineage>
</organism>
<dbReference type="Gene3D" id="2.70.70.10">
    <property type="entry name" value="Glucose Permease (Domain IIA)"/>
    <property type="match status" value="1"/>
</dbReference>
<dbReference type="Gene3D" id="6.10.250.3150">
    <property type="match status" value="1"/>
</dbReference>
<sequence>MRHSRLVVSIALAFAVVAGSSVYGLHTRAQTNDEIQEQIDAGTREIQRLKAEIAELEKSLQDTSTQRQTLQKAVDQLNLNIQKLTKSITLTQAEVSQKDKEIYTLSGSIEDTSVQIARSAEQVANSLRELDSISSQPLVIKMLGGGTLSTLFDEATTLEAMRLDLQERIYELSGLKTELEVDKNAAEDKKQELNYLTNRLGVEKQGLDVVKKEQTKLLNDTKNQEAAYQAQIAQKKAEQAAFEAALFALVSQGGEGFSPADIPPPNPGALQWPLASVFITQQFGKTVDSTRLYASGTHDGIDFRASMGTAVLAARSGVVQEINHGAVQYCQYGKWVLVRHDNGLTTLYAHLSRIDVNKGDTVSTGQVLGYSGNTGYSIGPHLHFTVYVSQQVTLKQYTCKSSGATVTIPIAQPAAAYLNPLSYLPRI</sequence>
<protein>
    <recommendedName>
        <fullName evidence="2">M23ase beta-sheet core domain-containing protein</fullName>
    </recommendedName>
</protein>
<dbReference type="CDD" id="cd12797">
    <property type="entry name" value="M23_peptidase"/>
    <property type="match status" value="1"/>
</dbReference>
<proteinExistence type="predicted"/>
<dbReference type="AlphaFoldDB" id="A0A1F4XUJ3"/>
<feature type="coiled-coil region" evidence="1">
    <location>
        <begin position="32"/>
        <end position="94"/>
    </location>
</feature>
<feature type="coiled-coil region" evidence="1">
    <location>
        <begin position="172"/>
        <end position="238"/>
    </location>
</feature>
<reference evidence="3 4" key="1">
    <citation type="journal article" date="2016" name="Nat. Commun.">
        <title>Thousands of microbial genomes shed light on interconnected biogeochemical processes in an aquifer system.</title>
        <authorList>
            <person name="Anantharaman K."/>
            <person name="Brown C.T."/>
            <person name="Hug L.A."/>
            <person name="Sharon I."/>
            <person name="Castelle C.J."/>
            <person name="Probst A.J."/>
            <person name="Thomas B.C."/>
            <person name="Singh A."/>
            <person name="Wilkins M.J."/>
            <person name="Karaoz U."/>
            <person name="Brodie E.L."/>
            <person name="Williams K.H."/>
            <person name="Hubbard S.S."/>
            <person name="Banfield J.F."/>
        </authorList>
    </citation>
    <scope>NUCLEOTIDE SEQUENCE [LARGE SCALE GENOMIC DNA]</scope>
</reference>
<comment type="caution">
    <text evidence="3">The sequence shown here is derived from an EMBL/GenBank/DDBJ whole genome shotgun (WGS) entry which is preliminary data.</text>
</comment>
<dbReference type="Proteomes" id="UP000178091">
    <property type="component" value="Unassembled WGS sequence"/>
</dbReference>
<dbReference type="PANTHER" id="PTHR21666:SF270">
    <property type="entry name" value="MUREIN HYDROLASE ACTIVATOR ENVC"/>
    <property type="match status" value="1"/>
</dbReference>
<keyword evidence="1" id="KW-0175">Coiled coil</keyword>
<dbReference type="PANTHER" id="PTHR21666">
    <property type="entry name" value="PEPTIDASE-RELATED"/>
    <property type="match status" value="1"/>
</dbReference>